<dbReference type="RefSeq" id="WP_170158583.1">
    <property type="nucleotide sequence ID" value="NZ_RKRF01000012.1"/>
</dbReference>
<dbReference type="Pfam" id="PF01381">
    <property type="entry name" value="HTH_3"/>
    <property type="match status" value="1"/>
</dbReference>
<feature type="domain" description="HTH cro/C1-type" evidence="1">
    <location>
        <begin position="9"/>
        <end position="62"/>
    </location>
</feature>
<evidence type="ECO:0000313" key="3">
    <source>
        <dbReference type="Proteomes" id="UP000276443"/>
    </source>
</evidence>
<dbReference type="Pfam" id="PF21259">
    <property type="entry name" value="Rgg_C"/>
    <property type="match status" value="1"/>
</dbReference>
<dbReference type="SMART" id="SM00530">
    <property type="entry name" value="HTH_XRE"/>
    <property type="match status" value="1"/>
</dbReference>
<dbReference type="Proteomes" id="UP000276443">
    <property type="component" value="Unassembled WGS sequence"/>
</dbReference>
<dbReference type="CDD" id="cd00093">
    <property type="entry name" value="HTH_XRE"/>
    <property type="match status" value="1"/>
</dbReference>
<name>A0A3N5BT46_9BACI</name>
<reference evidence="2 3" key="1">
    <citation type="submission" date="2018-11" db="EMBL/GenBank/DDBJ databases">
        <title>Genomic Encyclopedia of Type Strains, Phase IV (KMG-IV): sequencing the most valuable type-strain genomes for metagenomic binning, comparative biology and taxonomic classification.</title>
        <authorList>
            <person name="Goeker M."/>
        </authorList>
    </citation>
    <scope>NUCLEOTIDE SEQUENCE [LARGE SCALE GENOMIC DNA]</scope>
    <source>
        <strain evidence="2 3">DSM 18090</strain>
    </source>
</reference>
<dbReference type="NCBIfam" id="TIGR01716">
    <property type="entry name" value="RGG_Cterm"/>
    <property type="match status" value="1"/>
</dbReference>
<dbReference type="InterPro" id="IPR011990">
    <property type="entry name" value="TPR-like_helical_dom_sf"/>
</dbReference>
<dbReference type="PANTHER" id="PTHR37038">
    <property type="entry name" value="TRANSCRIPTIONAL REGULATOR-RELATED"/>
    <property type="match status" value="1"/>
</dbReference>
<dbReference type="InterPro" id="IPR053163">
    <property type="entry name" value="HTH-type_regulator_Rgg"/>
</dbReference>
<dbReference type="InterPro" id="IPR001387">
    <property type="entry name" value="Cro/C1-type_HTH"/>
</dbReference>
<keyword evidence="3" id="KW-1185">Reference proteome</keyword>
<proteinExistence type="predicted"/>
<dbReference type="SUPFAM" id="SSF47413">
    <property type="entry name" value="lambda repressor-like DNA-binding domains"/>
    <property type="match status" value="1"/>
</dbReference>
<dbReference type="AlphaFoldDB" id="A0A3N5BT46"/>
<dbReference type="InterPro" id="IPR010982">
    <property type="entry name" value="Lambda_DNA-bd_dom_sf"/>
</dbReference>
<evidence type="ECO:0000313" key="2">
    <source>
        <dbReference type="EMBL" id="RPF50672.1"/>
    </source>
</evidence>
<dbReference type="InterPro" id="IPR010057">
    <property type="entry name" value="Transcription_activator_Rgg_C"/>
</dbReference>
<gene>
    <name evidence="2" type="ORF">EDC24_2641</name>
</gene>
<protein>
    <submittedName>
        <fullName evidence="2">Rgg/GadR/MutR family transcriptional activator</fullName>
    </submittedName>
</protein>
<accession>A0A3N5BT46</accession>
<dbReference type="Gene3D" id="1.25.40.10">
    <property type="entry name" value="Tetratricopeptide repeat domain"/>
    <property type="match status" value="1"/>
</dbReference>
<organism evidence="2 3">
    <name type="scientific">Aquisalibacillus elongatus</name>
    <dbReference type="NCBI Taxonomy" id="485577"/>
    <lineage>
        <taxon>Bacteria</taxon>
        <taxon>Bacillati</taxon>
        <taxon>Bacillota</taxon>
        <taxon>Bacilli</taxon>
        <taxon>Bacillales</taxon>
        <taxon>Bacillaceae</taxon>
        <taxon>Aquisalibacillus</taxon>
    </lineage>
</organism>
<dbReference type="PROSITE" id="PS50943">
    <property type="entry name" value="HTH_CROC1"/>
    <property type="match status" value="1"/>
</dbReference>
<dbReference type="PANTHER" id="PTHR37038:SF12">
    <property type="entry name" value="TRANSCRIPTIONAL REGULATOR"/>
    <property type="match status" value="1"/>
</dbReference>
<comment type="caution">
    <text evidence="2">The sequence shown here is derived from an EMBL/GenBank/DDBJ whole genome shotgun (WGS) entry which is preliminary data.</text>
</comment>
<dbReference type="EMBL" id="RKRF01000012">
    <property type="protein sequence ID" value="RPF50672.1"/>
    <property type="molecule type" value="Genomic_DNA"/>
</dbReference>
<dbReference type="GO" id="GO:0003677">
    <property type="term" value="F:DNA binding"/>
    <property type="evidence" value="ECO:0007669"/>
    <property type="project" value="InterPro"/>
</dbReference>
<evidence type="ECO:0000259" key="1">
    <source>
        <dbReference type="PROSITE" id="PS50943"/>
    </source>
</evidence>
<sequence>MNENYGLTLREIRNQKGYTLQELADGICSVSFLSKFERNESEITLGLFKQLLKRLAVSFDEFFHLHNNHEDYFEKFFDRVNECYLNQDLVELEKMKQAELKEWERSGSRISRCNKIAIERIIDLLKYEYPSTKDDDIQFLYDYLFNVEVWGKYELYLYNLTMHLLPQEMVVNLTRTAYKKSSRYIGMKRGVNVVASVLLNTLIYLTSIPNQNVHPYAEEFLSYLNELDLGDSDIYEKTSREVIRGFYKLKTGDLKEGEKIIRDVISFYKSIGSTQLAKKDETYLEFYLEHI</sequence>